<sequence>MTRRYGSAKIHGKLHYCQEQYRIWKGLVHHYSPLWATDGFISSLNDLPLCSLEDILLFTGTISQARVRRVCRRWGAIVSMSYISKCLNVEVPDIWTTISSAKIPVLSKGLSVMVTEHTHTITFIRPSVHPSVSQFDDEFLIKLAGIAEEIQVNASCRSPWALTLNWDDWNQCDGFSEDISGIRAAIWQDIEVITLVEIFVLKVLRDVRYKPKTHAMDVVMEYSGGGAPNVSLITIIMTVYTKKKDRVHGIFVRSLKVLL</sequence>
<feature type="domain" description="F-box" evidence="1">
    <location>
        <begin position="44"/>
        <end position="82"/>
    </location>
</feature>
<evidence type="ECO:0000313" key="2">
    <source>
        <dbReference type="EMBL" id="OQV20421.1"/>
    </source>
</evidence>
<protein>
    <recommendedName>
        <fullName evidence="1">F-box domain-containing protein</fullName>
    </recommendedName>
</protein>
<dbReference type="Pfam" id="PF00646">
    <property type="entry name" value="F-box"/>
    <property type="match status" value="1"/>
</dbReference>
<proteinExistence type="predicted"/>
<organism evidence="2 3">
    <name type="scientific">Hypsibius exemplaris</name>
    <name type="common">Freshwater tardigrade</name>
    <dbReference type="NCBI Taxonomy" id="2072580"/>
    <lineage>
        <taxon>Eukaryota</taxon>
        <taxon>Metazoa</taxon>
        <taxon>Ecdysozoa</taxon>
        <taxon>Tardigrada</taxon>
        <taxon>Eutardigrada</taxon>
        <taxon>Parachela</taxon>
        <taxon>Hypsibioidea</taxon>
        <taxon>Hypsibiidae</taxon>
        <taxon>Hypsibius</taxon>
    </lineage>
</organism>
<accession>A0A1W0WYY7</accession>
<dbReference type="EMBL" id="MTYJ01000031">
    <property type="protein sequence ID" value="OQV20421.1"/>
    <property type="molecule type" value="Genomic_DNA"/>
</dbReference>
<comment type="caution">
    <text evidence="2">The sequence shown here is derived from an EMBL/GenBank/DDBJ whole genome shotgun (WGS) entry which is preliminary data.</text>
</comment>
<dbReference type="Proteomes" id="UP000192578">
    <property type="component" value="Unassembled WGS sequence"/>
</dbReference>
<evidence type="ECO:0000259" key="1">
    <source>
        <dbReference type="Pfam" id="PF00646"/>
    </source>
</evidence>
<keyword evidence="3" id="KW-1185">Reference proteome</keyword>
<dbReference type="AlphaFoldDB" id="A0A1W0WYY7"/>
<gene>
    <name evidence="2" type="ORF">BV898_05707</name>
</gene>
<dbReference type="InterPro" id="IPR036047">
    <property type="entry name" value="F-box-like_dom_sf"/>
</dbReference>
<dbReference type="OrthoDB" id="10070995at2759"/>
<reference evidence="3" key="1">
    <citation type="submission" date="2017-01" db="EMBL/GenBank/DDBJ databases">
        <title>Comparative genomics of anhydrobiosis in the tardigrade Hypsibius dujardini.</title>
        <authorList>
            <person name="Yoshida Y."/>
            <person name="Koutsovoulos G."/>
            <person name="Laetsch D."/>
            <person name="Stevens L."/>
            <person name="Kumar S."/>
            <person name="Horikawa D."/>
            <person name="Ishino K."/>
            <person name="Komine S."/>
            <person name="Tomita M."/>
            <person name="Blaxter M."/>
            <person name="Arakawa K."/>
        </authorList>
    </citation>
    <scope>NUCLEOTIDE SEQUENCE [LARGE SCALE GENOMIC DNA]</scope>
    <source>
        <strain evidence="3">Z151</strain>
    </source>
</reference>
<dbReference type="InterPro" id="IPR001810">
    <property type="entry name" value="F-box_dom"/>
</dbReference>
<evidence type="ECO:0000313" key="3">
    <source>
        <dbReference type="Proteomes" id="UP000192578"/>
    </source>
</evidence>
<dbReference type="SUPFAM" id="SSF81383">
    <property type="entry name" value="F-box domain"/>
    <property type="match status" value="1"/>
</dbReference>
<name>A0A1W0WYY7_HYPEX</name>